<feature type="domain" description="Penicillin-binding protein transpeptidase" evidence="20">
    <location>
        <begin position="336"/>
        <end position="613"/>
    </location>
</feature>
<dbReference type="GO" id="GO:0008955">
    <property type="term" value="F:peptidoglycan glycosyltransferase activity"/>
    <property type="evidence" value="ECO:0007669"/>
    <property type="project" value="UniProtKB-EC"/>
</dbReference>
<dbReference type="GO" id="GO:0008658">
    <property type="term" value="F:penicillin binding"/>
    <property type="evidence" value="ECO:0007669"/>
    <property type="project" value="InterPro"/>
</dbReference>
<name>A0A2V2YTJ7_9BACL</name>
<sequence length="691" mass="75828">MKSFNHQNNKKRKAAWKKIIVTVMLGAVLLAIACIVSFNVLVGRQNVSLLEQPLPAATIVYDQNMEEVLRLSPSKSEAVSYDSLPEQLIEAVVAVEDKRFFEHSGTDLQGIGRALMTNLSSGKTVQGASTITQQLAKNVFLSQERTWTRKWKELLLAQKIERNYNKQQIITFYLNQIYFGEGAWGIKKAAEVYFGVPVNELTLSESALLAGIIKAPSALTPYRHPDEAKARRNVVLQLMKDQGKIDQATYAASIAEPLHILSSKPASSNVMKYPYYIDQMIREAGEKYGLTQNEVLQGGLRFYTTLDSQMQEAVEDVYAQDSNFPTSSSDQLIQSGAVLVDPRDGGIRALVGGRGDQPFRSFNRAVQLKRQPGSTMKPISVYTPALEHGYSPDDTLIDEPVNFNGYQPGNAGDSYHGEVTIYESIIHSYNVPAVKLLNELGIDAGMESSKRFGLELTDADRNLGLALGGLSEGVSPLEMAEAFSVFANDGTRIPTHTITRIETADGEIVAENNADDKITVTEPAIARTMTAMLEGVVTDGTGVAAAVEGRQIAGKSGTTEMPGTGGEGMKDNWFVGYTPQLVGAVWLGYDHTDATHYLTTTSKAAAAVFQKLMSEALQDEPVMNFPAVPGIKKESKDKDEEKETSKKDEKEKKNEKKKEKKSDTSKSNKEEKKNKKSKNEEQGKGNGKDKD</sequence>
<dbReference type="GO" id="GO:0030288">
    <property type="term" value="C:outer membrane-bounded periplasmic space"/>
    <property type="evidence" value="ECO:0007669"/>
    <property type="project" value="TreeGrafter"/>
</dbReference>
<evidence type="ECO:0000256" key="19">
    <source>
        <dbReference type="SAM" id="Phobius"/>
    </source>
</evidence>
<accession>A0A2V2YTJ7</accession>
<dbReference type="AlphaFoldDB" id="A0A2V2YTJ7"/>
<evidence type="ECO:0000256" key="9">
    <source>
        <dbReference type="ARBA" id="ARBA00022801"/>
    </source>
</evidence>
<comment type="similarity">
    <text evidence="2">In the N-terminal section; belongs to the glycosyltransferase 51 family.</text>
</comment>
<keyword evidence="9" id="KW-0378">Hydrolase</keyword>
<evidence type="ECO:0000256" key="8">
    <source>
        <dbReference type="ARBA" id="ARBA00022692"/>
    </source>
</evidence>
<dbReference type="PANTHER" id="PTHR32282">
    <property type="entry name" value="BINDING PROTEIN TRANSPEPTIDASE, PUTATIVE-RELATED"/>
    <property type="match status" value="1"/>
</dbReference>
<protein>
    <submittedName>
        <fullName evidence="22">Penicillin-binding protein 2A</fullName>
    </submittedName>
</protein>
<comment type="catalytic activity">
    <reaction evidence="16">
        <text>Preferential cleavage: (Ac)2-L-Lys-D-Ala-|-D-Ala. Also transpeptidation of peptidyl-alanyl moieties that are N-acyl substituents of D-alanine.</text>
        <dbReference type="EC" id="3.4.16.4"/>
    </reaction>
</comment>
<keyword evidence="10" id="KW-0133">Cell shape</keyword>
<evidence type="ECO:0000256" key="4">
    <source>
        <dbReference type="ARBA" id="ARBA00022645"/>
    </source>
</evidence>
<evidence type="ECO:0000256" key="3">
    <source>
        <dbReference type="ARBA" id="ARBA00022475"/>
    </source>
</evidence>
<dbReference type="InterPro" id="IPR036950">
    <property type="entry name" value="PBP_transglycosylase"/>
</dbReference>
<dbReference type="GO" id="GO:0009252">
    <property type="term" value="P:peptidoglycan biosynthetic process"/>
    <property type="evidence" value="ECO:0007669"/>
    <property type="project" value="UniProtKB-KW"/>
</dbReference>
<dbReference type="InterPro" id="IPR050396">
    <property type="entry name" value="Glycosyltr_51/Transpeptidase"/>
</dbReference>
<feature type="region of interest" description="Disordered" evidence="18">
    <location>
        <begin position="623"/>
        <end position="691"/>
    </location>
</feature>
<dbReference type="RefSeq" id="WP_110044289.1">
    <property type="nucleotide sequence ID" value="NZ_CP054612.1"/>
</dbReference>
<keyword evidence="8 19" id="KW-0812">Transmembrane</keyword>
<evidence type="ECO:0000313" key="23">
    <source>
        <dbReference type="Proteomes" id="UP000246635"/>
    </source>
</evidence>
<keyword evidence="23" id="KW-1185">Reference proteome</keyword>
<keyword evidence="13 19" id="KW-0472">Membrane</keyword>
<comment type="similarity">
    <text evidence="1">In the C-terminal section; belongs to the transpeptidase family.</text>
</comment>
<evidence type="ECO:0000256" key="11">
    <source>
        <dbReference type="ARBA" id="ARBA00022984"/>
    </source>
</evidence>
<keyword evidence="14" id="KW-0511">Multifunctional enzyme</keyword>
<evidence type="ECO:0000313" key="22">
    <source>
        <dbReference type="EMBL" id="PWW02803.1"/>
    </source>
</evidence>
<evidence type="ECO:0000256" key="15">
    <source>
        <dbReference type="ARBA" id="ARBA00023316"/>
    </source>
</evidence>
<keyword evidence="11" id="KW-0573">Peptidoglycan synthesis</keyword>
<dbReference type="InterPro" id="IPR001264">
    <property type="entry name" value="Glyco_trans_51"/>
</dbReference>
<dbReference type="SUPFAM" id="SSF53955">
    <property type="entry name" value="Lysozyme-like"/>
    <property type="match status" value="1"/>
</dbReference>
<keyword evidence="12 19" id="KW-1133">Transmembrane helix</keyword>
<keyword evidence="7" id="KW-0808">Transferase</keyword>
<dbReference type="Pfam" id="PF00905">
    <property type="entry name" value="Transpeptidase"/>
    <property type="match status" value="1"/>
</dbReference>
<dbReference type="GO" id="GO:0009002">
    <property type="term" value="F:serine-type D-Ala-D-Ala carboxypeptidase activity"/>
    <property type="evidence" value="ECO:0007669"/>
    <property type="project" value="UniProtKB-EC"/>
</dbReference>
<dbReference type="EMBL" id="QGTQ01000008">
    <property type="protein sequence ID" value="PWW02803.1"/>
    <property type="molecule type" value="Genomic_DNA"/>
</dbReference>
<evidence type="ECO:0000256" key="18">
    <source>
        <dbReference type="SAM" id="MobiDB-lite"/>
    </source>
</evidence>
<reference evidence="22 23" key="1">
    <citation type="submission" date="2018-05" db="EMBL/GenBank/DDBJ databases">
        <title>Genomic Encyclopedia of Type Strains, Phase III (KMG-III): the genomes of soil and plant-associated and newly described type strains.</title>
        <authorList>
            <person name="Whitman W."/>
        </authorList>
    </citation>
    <scope>NUCLEOTIDE SEQUENCE [LARGE SCALE GENOMIC DNA]</scope>
    <source>
        <strain evidence="22 23">CECT 5696</strain>
    </source>
</reference>
<dbReference type="Pfam" id="PF00912">
    <property type="entry name" value="Transgly"/>
    <property type="match status" value="1"/>
</dbReference>
<dbReference type="FunFam" id="1.10.3810.10:FF:000001">
    <property type="entry name" value="Penicillin-binding protein 1A"/>
    <property type="match status" value="1"/>
</dbReference>
<organism evidence="22 23">
    <name type="scientific">Paenibacillus cellulosilyticus</name>
    <dbReference type="NCBI Taxonomy" id="375489"/>
    <lineage>
        <taxon>Bacteria</taxon>
        <taxon>Bacillati</taxon>
        <taxon>Bacillota</taxon>
        <taxon>Bacilli</taxon>
        <taxon>Bacillales</taxon>
        <taxon>Paenibacillaceae</taxon>
        <taxon>Paenibacillus</taxon>
    </lineage>
</organism>
<dbReference type="InterPro" id="IPR001460">
    <property type="entry name" value="PCN-bd_Tpept"/>
</dbReference>
<dbReference type="NCBIfam" id="TIGR02074">
    <property type="entry name" value="PBP_1a_fam"/>
    <property type="match status" value="1"/>
</dbReference>
<feature type="domain" description="Glycosyl transferase family 51" evidence="21">
    <location>
        <begin position="72"/>
        <end position="239"/>
    </location>
</feature>
<feature type="compositionally biased region" description="Basic and acidic residues" evidence="18">
    <location>
        <begin position="631"/>
        <end position="691"/>
    </location>
</feature>
<dbReference type="OrthoDB" id="9766909at2"/>
<dbReference type="GO" id="GO:0071555">
    <property type="term" value="P:cell wall organization"/>
    <property type="evidence" value="ECO:0007669"/>
    <property type="project" value="UniProtKB-KW"/>
</dbReference>
<evidence type="ECO:0000256" key="16">
    <source>
        <dbReference type="ARBA" id="ARBA00034000"/>
    </source>
</evidence>
<dbReference type="GO" id="GO:0006508">
    <property type="term" value="P:proteolysis"/>
    <property type="evidence" value="ECO:0007669"/>
    <property type="project" value="UniProtKB-KW"/>
</dbReference>
<keyword evidence="6" id="KW-0328">Glycosyltransferase</keyword>
<evidence type="ECO:0000256" key="2">
    <source>
        <dbReference type="ARBA" id="ARBA00007739"/>
    </source>
</evidence>
<dbReference type="PROSITE" id="PS51257">
    <property type="entry name" value="PROKAR_LIPOPROTEIN"/>
    <property type="match status" value="1"/>
</dbReference>
<dbReference type="InterPro" id="IPR012338">
    <property type="entry name" value="Beta-lactam/transpept-like"/>
</dbReference>
<feature type="transmembrane region" description="Helical" evidence="19">
    <location>
        <begin position="20"/>
        <end position="42"/>
    </location>
</feature>
<keyword evidence="3" id="KW-1003">Cell membrane</keyword>
<evidence type="ECO:0000256" key="5">
    <source>
        <dbReference type="ARBA" id="ARBA00022670"/>
    </source>
</evidence>
<dbReference type="GO" id="GO:0008360">
    <property type="term" value="P:regulation of cell shape"/>
    <property type="evidence" value="ECO:0007669"/>
    <property type="project" value="UniProtKB-KW"/>
</dbReference>
<comment type="catalytic activity">
    <reaction evidence="17">
        <text>[GlcNAc-(1-&gt;4)-Mur2Ac(oyl-L-Ala-gamma-D-Glu-L-Lys-D-Ala-D-Ala)](n)-di-trans,octa-cis-undecaprenyl diphosphate + beta-D-GlcNAc-(1-&gt;4)-Mur2Ac(oyl-L-Ala-gamma-D-Glu-L-Lys-D-Ala-D-Ala)-di-trans,octa-cis-undecaprenyl diphosphate = [GlcNAc-(1-&gt;4)-Mur2Ac(oyl-L-Ala-gamma-D-Glu-L-Lys-D-Ala-D-Ala)](n+1)-di-trans,octa-cis-undecaprenyl diphosphate + di-trans,octa-cis-undecaprenyl diphosphate + H(+)</text>
        <dbReference type="Rhea" id="RHEA:23708"/>
        <dbReference type="Rhea" id="RHEA-COMP:9602"/>
        <dbReference type="Rhea" id="RHEA-COMP:9603"/>
        <dbReference type="ChEBI" id="CHEBI:15378"/>
        <dbReference type="ChEBI" id="CHEBI:58405"/>
        <dbReference type="ChEBI" id="CHEBI:60033"/>
        <dbReference type="ChEBI" id="CHEBI:78435"/>
        <dbReference type="EC" id="2.4.99.28"/>
    </reaction>
</comment>
<evidence type="ECO:0000256" key="14">
    <source>
        <dbReference type="ARBA" id="ARBA00023268"/>
    </source>
</evidence>
<comment type="caution">
    <text evidence="22">The sequence shown here is derived from an EMBL/GenBank/DDBJ whole genome shotgun (WGS) entry which is preliminary data.</text>
</comment>
<evidence type="ECO:0000256" key="10">
    <source>
        <dbReference type="ARBA" id="ARBA00022960"/>
    </source>
</evidence>
<evidence type="ECO:0000259" key="21">
    <source>
        <dbReference type="Pfam" id="PF00912"/>
    </source>
</evidence>
<evidence type="ECO:0000256" key="13">
    <source>
        <dbReference type="ARBA" id="ARBA00023136"/>
    </source>
</evidence>
<evidence type="ECO:0000256" key="12">
    <source>
        <dbReference type="ARBA" id="ARBA00022989"/>
    </source>
</evidence>
<dbReference type="Gene3D" id="3.40.710.10">
    <property type="entry name" value="DD-peptidase/beta-lactamase superfamily"/>
    <property type="match status" value="1"/>
</dbReference>
<keyword evidence="15" id="KW-0961">Cell wall biogenesis/degradation</keyword>
<evidence type="ECO:0000256" key="17">
    <source>
        <dbReference type="ARBA" id="ARBA00049902"/>
    </source>
</evidence>
<dbReference type="PANTHER" id="PTHR32282:SF32">
    <property type="entry name" value="PENICILLIN-BINDING PROTEIN 2A"/>
    <property type="match status" value="1"/>
</dbReference>
<dbReference type="Proteomes" id="UP000246635">
    <property type="component" value="Unassembled WGS sequence"/>
</dbReference>
<keyword evidence="4" id="KW-0121">Carboxypeptidase</keyword>
<evidence type="ECO:0000259" key="20">
    <source>
        <dbReference type="Pfam" id="PF00905"/>
    </source>
</evidence>
<evidence type="ECO:0000256" key="6">
    <source>
        <dbReference type="ARBA" id="ARBA00022676"/>
    </source>
</evidence>
<evidence type="ECO:0000256" key="1">
    <source>
        <dbReference type="ARBA" id="ARBA00007090"/>
    </source>
</evidence>
<proteinExistence type="inferred from homology"/>
<dbReference type="InterPro" id="IPR023346">
    <property type="entry name" value="Lysozyme-like_dom_sf"/>
</dbReference>
<dbReference type="SUPFAM" id="SSF56601">
    <property type="entry name" value="beta-lactamase/transpeptidase-like"/>
    <property type="match status" value="1"/>
</dbReference>
<evidence type="ECO:0000256" key="7">
    <source>
        <dbReference type="ARBA" id="ARBA00022679"/>
    </source>
</evidence>
<keyword evidence="5" id="KW-0645">Protease</keyword>
<gene>
    <name evidence="22" type="ORF">DFQ01_10879</name>
</gene>
<dbReference type="Gene3D" id="1.10.3810.10">
    <property type="entry name" value="Biosynthetic peptidoglycan transglycosylase-like"/>
    <property type="match status" value="1"/>
</dbReference>